<dbReference type="InterPro" id="IPR016032">
    <property type="entry name" value="Sig_transdc_resp-reg_C-effctor"/>
</dbReference>
<evidence type="ECO:0000256" key="2">
    <source>
        <dbReference type="ARBA" id="ARBA00022840"/>
    </source>
</evidence>
<feature type="domain" description="HTH luxR-type" evidence="3">
    <location>
        <begin position="823"/>
        <end position="888"/>
    </location>
</feature>
<dbReference type="InterPro" id="IPR036388">
    <property type="entry name" value="WH-like_DNA-bd_sf"/>
</dbReference>
<comment type="caution">
    <text evidence="4">The sequence shown here is derived from an EMBL/GenBank/DDBJ whole genome shotgun (WGS) entry which is preliminary data.</text>
</comment>
<keyword evidence="2" id="KW-0067">ATP-binding</keyword>
<dbReference type="SUPFAM" id="SSF46894">
    <property type="entry name" value="C-terminal effector domain of the bipartite response regulators"/>
    <property type="match status" value="1"/>
</dbReference>
<keyword evidence="1" id="KW-0547">Nucleotide-binding</keyword>
<keyword evidence="5" id="KW-1185">Reference proteome</keyword>
<dbReference type="PANTHER" id="PTHR16305">
    <property type="entry name" value="TESTICULAR SOLUBLE ADENYLYL CYCLASE"/>
    <property type="match status" value="1"/>
</dbReference>
<dbReference type="InterPro" id="IPR027417">
    <property type="entry name" value="P-loop_NTPase"/>
</dbReference>
<gene>
    <name evidence="4" type="ORF">H114_11231</name>
</gene>
<protein>
    <submittedName>
        <fullName evidence="4">LuxR family transcriptional regulator</fullName>
    </submittedName>
</protein>
<organism evidence="4 5">
    <name type="scientific">Streptomyces gancidicus BKS 13-15</name>
    <dbReference type="NCBI Taxonomy" id="1284664"/>
    <lineage>
        <taxon>Bacteria</taxon>
        <taxon>Bacillati</taxon>
        <taxon>Actinomycetota</taxon>
        <taxon>Actinomycetes</taxon>
        <taxon>Kitasatosporales</taxon>
        <taxon>Streptomycetaceae</taxon>
        <taxon>Streptomyces</taxon>
        <taxon>Streptomyces pseudogriseolus group</taxon>
    </lineage>
</organism>
<dbReference type="PATRIC" id="fig|1284664.3.peg.2255"/>
<dbReference type="SMART" id="SM00421">
    <property type="entry name" value="HTH_LUXR"/>
    <property type="match status" value="1"/>
</dbReference>
<proteinExistence type="predicted"/>
<accession>M3E6Z5</accession>
<dbReference type="InterPro" id="IPR041664">
    <property type="entry name" value="AAA_16"/>
</dbReference>
<dbReference type="Pfam" id="PF13191">
    <property type="entry name" value="AAA_16"/>
    <property type="match status" value="1"/>
</dbReference>
<dbReference type="Proteomes" id="UP000011732">
    <property type="component" value="Unassembled WGS sequence"/>
</dbReference>
<dbReference type="PANTHER" id="PTHR16305:SF35">
    <property type="entry name" value="TRANSCRIPTIONAL ACTIVATOR DOMAIN"/>
    <property type="match status" value="1"/>
</dbReference>
<dbReference type="GO" id="GO:0005737">
    <property type="term" value="C:cytoplasm"/>
    <property type="evidence" value="ECO:0007669"/>
    <property type="project" value="TreeGrafter"/>
</dbReference>
<dbReference type="PROSITE" id="PS50043">
    <property type="entry name" value="HTH_LUXR_2"/>
    <property type="match status" value="1"/>
</dbReference>
<dbReference type="GO" id="GO:0006355">
    <property type="term" value="P:regulation of DNA-templated transcription"/>
    <property type="evidence" value="ECO:0007669"/>
    <property type="project" value="InterPro"/>
</dbReference>
<dbReference type="EMBL" id="AOHP01000053">
    <property type="protein sequence ID" value="EMF28891.1"/>
    <property type="molecule type" value="Genomic_DNA"/>
</dbReference>
<dbReference type="InterPro" id="IPR011990">
    <property type="entry name" value="TPR-like_helical_dom_sf"/>
</dbReference>
<dbReference type="CDD" id="cd06170">
    <property type="entry name" value="LuxR_C_like"/>
    <property type="match status" value="1"/>
</dbReference>
<evidence type="ECO:0000256" key="1">
    <source>
        <dbReference type="ARBA" id="ARBA00022741"/>
    </source>
</evidence>
<name>M3E6Z5_STREZ</name>
<dbReference type="PRINTS" id="PR00038">
    <property type="entry name" value="HTHLUXR"/>
</dbReference>
<dbReference type="GO" id="GO:0004016">
    <property type="term" value="F:adenylate cyclase activity"/>
    <property type="evidence" value="ECO:0007669"/>
    <property type="project" value="TreeGrafter"/>
</dbReference>
<dbReference type="GO" id="GO:0005524">
    <property type="term" value="F:ATP binding"/>
    <property type="evidence" value="ECO:0007669"/>
    <property type="project" value="UniProtKB-KW"/>
</dbReference>
<evidence type="ECO:0000313" key="4">
    <source>
        <dbReference type="EMBL" id="EMF28891.1"/>
    </source>
</evidence>
<dbReference type="GO" id="GO:0003677">
    <property type="term" value="F:DNA binding"/>
    <property type="evidence" value="ECO:0007669"/>
    <property type="project" value="InterPro"/>
</dbReference>
<dbReference type="InterPro" id="IPR000792">
    <property type="entry name" value="Tscrpt_reg_LuxR_C"/>
</dbReference>
<evidence type="ECO:0000259" key="3">
    <source>
        <dbReference type="PROSITE" id="PS50043"/>
    </source>
</evidence>
<dbReference type="AlphaFoldDB" id="M3E6Z5"/>
<dbReference type="SUPFAM" id="SSF52540">
    <property type="entry name" value="P-loop containing nucleoside triphosphate hydrolases"/>
    <property type="match status" value="1"/>
</dbReference>
<dbReference type="Gene3D" id="1.10.10.10">
    <property type="entry name" value="Winged helix-like DNA-binding domain superfamily/Winged helix DNA-binding domain"/>
    <property type="match status" value="1"/>
</dbReference>
<reference evidence="4 5" key="1">
    <citation type="journal article" date="2013" name="Genome Announc.">
        <title>Draft Genome Sequence of Streptomyces gancidicus Strain BKS 13-15.</title>
        <authorList>
            <person name="Kumar S."/>
            <person name="Kaur N."/>
            <person name="Singh N.K."/>
            <person name="Raghava G.P."/>
            <person name="Mayilraj S."/>
        </authorList>
    </citation>
    <scope>NUCLEOTIDE SEQUENCE [LARGE SCALE GENOMIC DNA]</scope>
    <source>
        <strain evidence="4 5">BKS 13-15</strain>
    </source>
</reference>
<evidence type="ECO:0000313" key="5">
    <source>
        <dbReference type="Proteomes" id="UP000011732"/>
    </source>
</evidence>
<sequence length="893" mass="95946">MVRGEAGIGKTALLDHLAAHAQGCRTVRAAGSEAEMELPFAGLHQLCAPLLDDADQLSTPQREALDVAFGLTTGPAPNAFLLGLATLNTVAEAARERPLICLVDDAQWLDRASVQVLGFVARRLQAESVGLVFAVRDSDTERLLEGLPTLTLEGLPEDEALALLRSVIPGPIDAHVRSRILAEARGNPLALMELPRGITMADLGGGFPRRAPRPSASRIEESFRDRIGSLPPATRRLLLLAAAEPLGDVTLLRRGAERLGISMDAASPALALGLIEIGGRVRFRHPLVRSACYDQANEYDRTEVHRALAEVTDPVRDADRRAWHRALATVLPDEDVAAELIRCADRARARGGLAAAAAFFERATELTPDRRTRCARALTAAEAAFDAASVDSAYHLARAAEAGPLDPLQSARVRRLHARIVFVRSRGSEAAPLFLEAADRLAPLDAALTREACLEALAAAIFAGRLGGGTTVREAAEFARAAPRAPGPPSRVDHILEGVSTRFTAGYAAAVEPLRGALRAFQREAGGGHVDTVRWLWLACPVAPEPIAPELWDDEAWHDLADSAVRLARGTGALASLPVALTYRAGVHLQAGEFAEASALIDEANALNTATGNTPPDYTSLLLVAWRDDEHQAKKAIDEAARTATEKGQGRALGLAHHVTAVLYNGLSRYDAALAGAQRACAYEDFGFFGWYLVELVEAGARSGAQEAAHDALDRLTETTEAAGTDWALGVQARSRALLEKERDAEKSYREAVDRLGRTRLRVEQARAHLVYGEWLRRENRKSDAREQLRTAYDMFTDFGASGYAARAAAELQATGETVVRRGTAAGAALTPQEAHIAGLARDGLTNPEIGAQLFLSPHTVEWHLRKVFAKLGISSRRQLRTVLAERPTTTPS</sequence>
<dbReference type="SUPFAM" id="SSF48452">
    <property type="entry name" value="TPR-like"/>
    <property type="match status" value="1"/>
</dbReference>
<dbReference type="Pfam" id="PF00196">
    <property type="entry name" value="GerE"/>
    <property type="match status" value="1"/>
</dbReference>